<gene>
    <name evidence="1" type="ORF">LOK49_LG15G00203</name>
</gene>
<organism evidence="1 2">
    <name type="scientific">Camellia lanceoleosa</name>
    <dbReference type="NCBI Taxonomy" id="1840588"/>
    <lineage>
        <taxon>Eukaryota</taxon>
        <taxon>Viridiplantae</taxon>
        <taxon>Streptophyta</taxon>
        <taxon>Embryophyta</taxon>
        <taxon>Tracheophyta</taxon>
        <taxon>Spermatophyta</taxon>
        <taxon>Magnoliopsida</taxon>
        <taxon>eudicotyledons</taxon>
        <taxon>Gunneridae</taxon>
        <taxon>Pentapetalae</taxon>
        <taxon>asterids</taxon>
        <taxon>Ericales</taxon>
        <taxon>Theaceae</taxon>
        <taxon>Camellia</taxon>
    </lineage>
</organism>
<reference evidence="1 2" key="1">
    <citation type="journal article" date="2022" name="Plant J.">
        <title>Chromosome-level genome of Camellia lanceoleosa provides a valuable resource for understanding genome evolution and self-incompatibility.</title>
        <authorList>
            <person name="Gong W."/>
            <person name="Xiao S."/>
            <person name="Wang L."/>
            <person name="Liao Z."/>
            <person name="Chang Y."/>
            <person name="Mo W."/>
            <person name="Hu G."/>
            <person name="Li W."/>
            <person name="Zhao G."/>
            <person name="Zhu H."/>
            <person name="Hu X."/>
            <person name="Ji K."/>
            <person name="Xiang X."/>
            <person name="Song Q."/>
            <person name="Yuan D."/>
            <person name="Jin S."/>
            <person name="Zhang L."/>
        </authorList>
    </citation>
    <scope>NUCLEOTIDE SEQUENCE [LARGE SCALE GENOMIC DNA]</scope>
    <source>
        <strain evidence="1">SQ_2022a</strain>
    </source>
</reference>
<sequence length="173" mass="19173">MAMNKMTLGSIQQLIKGDWNMLMTSDDNVMMKQIQGTHNPNGREIDVKPILHIVEDILSCTTMQVETSIVPSMGVQGHMETLEEKGQQAGVINMLEALSFIIDRLSSEIAYKCLGGMDGHQVTVSLFTVLSNYSWDAKLVLALAAFALNYGEFWLLAQIYTSNQLAKSMALLK</sequence>
<keyword evidence="2" id="KW-1185">Reference proteome</keyword>
<dbReference type="Proteomes" id="UP001060215">
    <property type="component" value="Chromosome 11"/>
</dbReference>
<evidence type="ECO:0000313" key="2">
    <source>
        <dbReference type="Proteomes" id="UP001060215"/>
    </source>
</evidence>
<accession>A0ACC0F2T0</accession>
<dbReference type="EMBL" id="CM045768">
    <property type="protein sequence ID" value="KAI7982612.1"/>
    <property type="molecule type" value="Genomic_DNA"/>
</dbReference>
<name>A0ACC0F2T0_9ERIC</name>
<evidence type="ECO:0000313" key="1">
    <source>
        <dbReference type="EMBL" id="KAI7982612.1"/>
    </source>
</evidence>
<protein>
    <submittedName>
        <fullName evidence="1">Protein SIEVE ELEMENT OCCLUSION B</fullName>
    </submittedName>
</protein>
<proteinExistence type="predicted"/>
<comment type="caution">
    <text evidence="1">The sequence shown here is derived from an EMBL/GenBank/DDBJ whole genome shotgun (WGS) entry which is preliminary data.</text>
</comment>